<dbReference type="Gene3D" id="3.40.50.1820">
    <property type="entry name" value="alpha/beta hydrolase"/>
    <property type="match status" value="1"/>
</dbReference>
<dbReference type="EC" id="3.1.1.45" evidence="2"/>
<dbReference type="STRING" id="59922.P9303_10371"/>
<dbReference type="EMBL" id="CP000554">
    <property type="protein sequence ID" value="ABM77786.1"/>
    <property type="molecule type" value="Genomic_DNA"/>
</dbReference>
<dbReference type="InterPro" id="IPR002925">
    <property type="entry name" value="Dienelactn_hydro"/>
</dbReference>
<evidence type="ECO:0000259" key="1">
    <source>
        <dbReference type="Pfam" id="PF01738"/>
    </source>
</evidence>
<keyword evidence="2" id="KW-0378">Hydrolase</keyword>
<accession>A2C8H6</accession>
<dbReference type="RefSeq" id="WP_011825690.1">
    <property type="nucleotide sequence ID" value="NC_008820.1"/>
</dbReference>
<dbReference type="BioCyc" id="PMAR59922:G1G80-934-MONOMER"/>
<gene>
    <name evidence="2" type="ordered locus">P9303_10371</name>
</gene>
<feature type="domain" description="Dienelactone hydrolase" evidence="1">
    <location>
        <begin position="33"/>
        <end position="245"/>
    </location>
</feature>
<dbReference type="PANTHER" id="PTHR46623:SF6">
    <property type="entry name" value="ALPHA_BETA-HYDROLASES SUPERFAMILY PROTEIN"/>
    <property type="match status" value="1"/>
</dbReference>
<evidence type="ECO:0000313" key="3">
    <source>
        <dbReference type="Proteomes" id="UP000002274"/>
    </source>
</evidence>
<protein>
    <submittedName>
        <fullName evidence="2">Dienelactone hydrolase</fullName>
        <ecNumber evidence="2">3.1.1.45</ecNumber>
    </submittedName>
</protein>
<dbReference type="PANTHER" id="PTHR46623">
    <property type="entry name" value="CARBOXYMETHYLENEBUTENOLIDASE-RELATED"/>
    <property type="match status" value="1"/>
</dbReference>
<dbReference type="AlphaFoldDB" id="A2C8H6"/>
<dbReference type="InterPro" id="IPR051049">
    <property type="entry name" value="Dienelactone_hydrolase-like"/>
</dbReference>
<proteinExistence type="predicted"/>
<dbReference type="HOGENOM" id="CLU_054590_7_3_3"/>
<dbReference type="Pfam" id="PF01738">
    <property type="entry name" value="DLH"/>
    <property type="match status" value="1"/>
</dbReference>
<dbReference type="Proteomes" id="UP000002274">
    <property type="component" value="Chromosome"/>
</dbReference>
<sequence length="246" mass="27164">MKSEWIVIKEGAVPLRCWWSKPSQGRDEIVEGPNRVALVLPEIFGVNNWVRSVADRLATRGIPALAMPLFSRTAPELELGYSEDNLIEGRRHKDSTSMEQILTDTCTAIGWLNKQLDQPQITVIGFCFGGHAALITATMTEVSETFNFYGAGVSKTRPGGGAPSLELLPQVSGRLTCLCGTADPLIPTSDRQTIQAALHMQDPDEERLRYVEINGAEHGFMCEERESFAAEASALGWRLLLESFER</sequence>
<name>A2C8H6_PROM3</name>
<dbReference type="InterPro" id="IPR029058">
    <property type="entry name" value="AB_hydrolase_fold"/>
</dbReference>
<reference evidence="2 3" key="1">
    <citation type="journal article" date="2007" name="PLoS Genet.">
        <title>Patterns and implications of gene gain and loss in the evolution of Prochlorococcus.</title>
        <authorList>
            <person name="Kettler G.C."/>
            <person name="Martiny A.C."/>
            <person name="Huang K."/>
            <person name="Zucker J."/>
            <person name="Coleman M.L."/>
            <person name="Rodrigue S."/>
            <person name="Chen F."/>
            <person name="Lapidus A."/>
            <person name="Ferriera S."/>
            <person name="Johnson J."/>
            <person name="Steglich C."/>
            <person name="Church G.M."/>
            <person name="Richardson P."/>
            <person name="Chisholm S.W."/>
        </authorList>
    </citation>
    <scope>NUCLEOTIDE SEQUENCE [LARGE SCALE GENOMIC DNA]</scope>
    <source>
        <strain evidence="2 3">MIT 9303</strain>
    </source>
</reference>
<evidence type="ECO:0000313" key="2">
    <source>
        <dbReference type="EMBL" id="ABM77786.1"/>
    </source>
</evidence>
<dbReference type="SUPFAM" id="SSF53474">
    <property type="entry name" value="alpha/beta-Hydrolases"/>
    <property type="match status" value="1"/>
</dbReference>
<dbReference type="KEGG" id="pmf:P9303_10371"/>
<organism evidence="2 3">
    <name type="scientific">Prochlorococcus marinus (strain MIT 9303)</name>
    <dbReference type="NCBI Taxonomy" id="59922"/>
    <lineage>
        <taxon>Bacteria</taxon>
        <taxon>Bacillati</taxon>
        <taxon>Cyanobacteriota</taxon>
        <taxon>Cyanophyceae</taxon>
        <taxon>Synechococcales</taxon>
        <taxon>Prochlorococcaceae</taxon>
        <taxon>Prochlorococcus</taxon>
    </lineage>
</organism>
<dbReference type="GO" id="GO:0008806">
    <property type="term" value="F:carboxymethylenebutenolidase activity"/>
    <property type="evidence" value="ECO:0007669"/>
    <property type="project" value="UniProtKB-EC"/>
</dbReference>